<keyword evidence="2" id="KW-1133">Transmembrane helix</keyword>
<gene>
    <name evidence="3" type="ORF">ITX44_40095</name>
</gene>
<feature type="region of interest" description="Disordered" evidence="1">
    <location>
        <begin position="213"/>
        <end position="380"/>
    </location>
</feature>
<keyword evidence="2" id="KW-0472">Membrane</keyword>
<keyword evidence="4" id="KW-1185">Reference proteome</keyword>
<accession>A0ABS2U4V6</accession>
<feature type="compositionally biased region" description="Pro residues" evidence="1">
    <location>
        <begin position="366"/>
        <end position="379"/>
    </location>
</feature>
<feature type="transmembrane region" description="Helical" evidence="2">
    <location>
        <begin position="176"/>
        <end position="194"/>
    </location>
</feature>
<feature type="region of interest" description="Disordered" evidence="1">
    <location>
        <begin position="31"/>
        <end position="58"/>
    </location>
</feature>
<dbReference type="RefSeq" id="WP_205365052.1">
    <property type="nucleotide sequence ID" value="NZ_JADKYB010000045.1"/>
</dbReference>
<dbReference type="EMBL" id="JADKYB010000045">
    <property type="protein sequence ID" value="MBM9510662.1"/>
    <property type="molecule type" value="Genomic_DNA"/>
</dbReference>
<evidence type="ECO:0000256" key="1">
    <source>
        <dbReference type="SAM" id="MobiDB-lite"/>
    </source>
</evidence>
<evidence type="ECO:0000313" key="4">
    <source>
        <dbReference type="Proteomes" id="UP000749040"/>
    </source>
</evidence>
<organism evidence="3 4">
    <name type="scientific">Actinacidiphila acididurans</name>
    <dbReference type="NCBI Taxonomy" id="2784346"/>
    <lineage>
        <taxon>Bacteria</taxon>
        <taxon>Bacillati</taxon>
        <taxon>Actinomycetota</taxon>
        <taxon>Actinomycetes</taxon>
        <taxon>Kitasatosporales</taxon>
        <taxon>Streptomycetaceae</taxon>
        <taxon>Actinacidiphila</taxon>
    </lineage>
</organism>
<feature type="compositionally biased region" description="Low complexity" evidence="1">
    <location>
        <begin position="329"/>
        <end position="365"/>
    </location>
</feature>
<dbReference type="Proteomes" id="UP000749040">
    <property type="component" value="Unassembled WGS sequence"/>
</dbReference>
<feature type="compositionally biased region" description="Polar residues" evidence="1">
    <location>
        <begin position="268"/>
        <end position="285"/>
    </location>
</feature>
<reference evidence="3 4" key="1">
    <citation type="submission" date="2021-01" db="EMBL/GenBank/DDBJ databases">
        <title>Streptomyces acididurans sp. nov., isolated from a peat swamp forest soil.</title>
        <authorList>
            <person name="Chantavorakit T."/>
            <person name="Duangmal K."/>
        </authorList>
    </citation>
    <scope>NUCLEOTIDE SEQUENCE [LARGE SCALE GENOMIC DNA]</scope>
    <source>
        <strain evidence="3 4">KK5PA1</strain>
    </source>
</reference>
<evidence type="ECO:0000256" key="2">
    <source>
        <dbReference type="SAM" id="Phobius"/>
    </source>
</evidence>
<protein>
    <submittedName>
        <fullName evidence="3">Uncharacterized protein</fullName>
    </submittedName>
</protein>
<sequence length="389" mass="37856">MDYCYSCRRTLNGALVCPGCGAYAPDIAPPPYHQEDEPAGTAGWQNPAAPASGYEPGYRYDSAARAEHTRAATADLPRAGGHPDFASASGSASSQALALLSEIAPVDRADGAPAATALLPAAAAADPGAGLTAHEGPHAPDAEPVLGPAAIAPTLHRGRAARRRQMARWQKNRRRAGAAAAFALFGGGLTMAAMPHHAGKSGTTASAVTPVNLTSLPSDESTLTPQTPNGTPGATPSHAATTSQQHGHGAPTLPNAQPGHRTADNLATVPSASPSTAPDGSTGKQVTYDGSAATPSSSSSTPSGTTTAPPSSTGSNSGAGTTGSGSGSTGTTAGSGTDSGSGSTATGSGSGSGSSTSTPPASSTTTPPPSSTASTPPPQQLCLLVLCIG</sequence>
<proteinExistence type="predicted"/>
<name>A0ABS2U4V6_9ACTN</name>
<comment type="caution">
    <text evidence="3">The sequence shown here is derived from an EMBL/GenBank/DDBJ whole genome shotgun (WGS) entry which is preliminary data.</text>
</comment>
<feature type="compositionally biased region" description="Low complexity" evidence="1">
    <location>
        <begin position="290"/>
        <end position="319"/>
    </location>
</feature>
<keyword evidence="2" id="KW-0812">Transmembrane</keyword>
<feature type="compositionally biased region" description="Polar residues" evidence="1">
    <location>
        <begin position="213"/>
        <end position="246"/>
    </location>
</feature>
<evidence type="ECO:0000313" key="3">
    <source>
        <dbReference type="EMBL" id="MBM9510662.1"/>
    </source>
</evidence>